<name>A0A7W8Y9P7_9MICC</name>
<gene>
    <name evidence="10" type="ORF">BKA12_000633</name>
</gene>
<keyword evidence="8" id="KW-0812">Transmembrane</keyword>
<dbReference type="GO" id="GO:0009003">
    <property type="term" value="F:signal peptidase activity"/>
    <property type="evidence" value="ECO:0007669"/>
    <property type="project" value="UniProtKB-EC"/>
</dbReference>
<dbReference type="GO" id="GO:0004252">
    <property type="term" value="F:serine-type endopeptidase activity"/>
    <property type="evidence" value="ECO:0007669"/>
    <property type="project" value="InterPro"/>
</dbReference>
<feature type="active site" evidence="7">
    <location>
        <position position="123"/>
    </location>
</feature>
<keyword evidence="8" id="KW-0472">Membrane</keyword>
<evidence type="ECO:0000256" key="3">
    <source>
        <dbReference type="ARBA" id="ARBA00009370"/>
    </source>
</evidence>
<dbReference type="GO" id="GO:0005886">
    <property type="term" value="C:plasma membrane"/>
    <property type="evidence" value="ECO:0007669"/>
    <property type="project" value="UniProtKB-SubCell"/>
</dbReference>
<feature type="domain" description="Peptidase S26" evidence="9">
    <location>
        <begin position="24"/>
        <end position="212"/>
    </location>
</feature>
<dbReference type="EC" id="3.4.21.89" evidence="4 8"/>
<evidence type="ECO:0000256" key="5">
    <source>
        <dbReference type="ARBA" id="ARBA00022670"/>
    </source>
</evidence>
<dbReference type="InterPro" id="IPR019756">
    <property type="entry name" value="Pept_S26A_signal_pept_1_Ser-AS"/>
</dbReference>
<reference evidence="10 11" key="1">
    <citation type="submission" date="2020-08" db="EMBL/GenBank/DDBJ databases">
        <title>Sequencing the genomes of 1000 actinobacteria strains.</title>
        <authorList>
            <person name="Klenk H.-P."/>
        </authorList>
    </citation>
    <scope>NUCLEOTIDE SEQUENCE [LARGE SCALE GENOMIC DNA]</scope>
    <source>
        <strain evidence="10 11">DSM 23694</strain>
    </source>
</reference>
<comment type="subcellular location">
    <subcellularLocation>
        <location evidence="2">Cell membrane</location>
        <topology evidence="2">Single-pass type II membrane protein</topology>
    </subcellularLocation>
    <subcellularLocation>
        <location evidence="8">Membrane</location>
        <topology evidence="8">Single-pass type II membrane protein</topology>
    </subcellularLocation>
</comment>
<evidence type="ECO:0000256" key="7">
    <source>
        <dbReference type="PIRSR" id="PIRSR600223-1"/>
    </source>
</evidence>
<dbReference type="InterPro" id="IPR036286">
    <property type="entry name" value="LexA/Signal_pep-like_sf"/>
</dbReference>
<evidence type="ECO:0000256" key="2">
    <source>
        <dbReference type="ARBA" id="ARBA00004401"/>
    </source>
</evidence>
<protein>
    <recommendedName>
        <fullName evidence="4 8">Signal peptidase I</fullName>
        <ecNumber evidence="4 8">3.4.21.89</ecNumber>
    </recommendedName>
</protein>
<dbReference type="InterPro" id="IPR019758">
    <property type="entry name" value="Pept_S26A_signal_pept_1_CS"/>
</dbReference>
<dbReference type="PANTHER" id="PTHR43390:SF1">
    <property type="entry name" value="CHLOROPLAST PROCESSING PEPTIDASE"/>
    <property type="match status" value="1"/>
</dbReference>
<dbReference type="SUPFAM" id="SSF51306">
    <property type="entry name" value="LexA/Signal peptidase"/>
    <property type="match status" value="1"/>
</dbReference>
<keyword evidence="8" id="KW-1133">Transmembrane helix</keyword>
<evidence type="ECO:0000313" key="10">
    <source>
        <dbReference type="EMBL" id="MBB5597553.1"/>
    </source>
</evidence>
<evidence type="ECO:0000256" key="6">
    <source>
        <dbReference type="ARBA" id="ARBA00022801"/>
    </source>
</evidence>
<dbReference type="Pfam" id="PF10502">
    <property type="entry name" value="Peptidase_S26"/>
    <property type="match status" value="1"/>
</dbReference>
<evidence type="ECO:0000313" key="11">
    <source>
        <dbReference type="Proteomes" id="UP000523863"/>
    </source>
</evidence>
<evidence type="ECO:0000259" key="9">
    <source>
        <dbReference type="Pfam" id="PF10502"/>
    </source>
</evidence>
<feature type="transmembrane region" description="Helical" evidence="8">
    <location>
        <begin position="26"/>
        <end position="45"/>
    </location>
</feature>
<dbReference type="InterPro" id="IPR000223">
    <property type="entry name" value="Pept_S26A_signal_pept_1"/>
</dbReference>
<dbReference type="PROSITE" id="PS00501">
    <property type="entry name" value="SPASE_I_1"/>
    <property type="match status" value="1"/>
</dbReference>
<proteinExistence type="inferred from homology"/>
<dbReference type="Gene3D" id="2.10.109.10">
    <property type="entry name" value="Umud Fragment, subunit A"/>
    <property type="match status" value="1"/>
</dbReference>
<evidence type="ECO:0000256" key="1">
    <source>
        <dbReference type="ARBA" id="ARBA00000677"/>
    </source>
</evidence>
<comment type="similarity">
    <text evidence="3 8">Belongs to the peptidase S26 family.</text>
</comment>
<dbReference type="AlphaFoldDB" id="A0A7W8Y9P7"/>
<dbReference type="NCBIfam" id="TIGR02227">
    <property type="entry name" value="sigpep_I_bact"/>
    <property type="match status" value="1"/>
</dbReference>
<dbReference type="InterPro" id="IPR019533">
    <property type="entry name" value="Peptidase_S26"/>
</dbReference>
<evidence type="ECO:0000256" key="4">
    <source>
        <dbReference type="ARBA" id="ARBA00013208"/>
    </source>
</evidence>
<keyword evidence="6 8" id="KW-0378">Hydrolase</keyword>
<feature type="active site" evidence="7">
    <location>
        <position position="54"/>
    </location>
</feature>
<organism evidence="10 11">
    <name type="scientific">Neomicrococcus lactis</name>
    <dbReference type="NCBI Taxonomy" id="732241"/>
    <lineage>
        <taxon>Bacteria</taxon>
        <taxon>Bacillati</taxon>
        <taxon>Actinomycetota</taxon>
        <taxon>Actinomycetes</taxon>
        <taxon>Micrococcales</taxon>
        <taxon>Micrococcaceae</taxon>
        <taxon>Neomicrococcus</taxon>
    </lineage>
</organism>
<keyword evidence="11" id="KW-1185">Reference proteome</keyword>
<comment type="caution">
    <text evidence="10">The sequence shown here is derived from an EMBL/GenBank/DDBJ whole genome shotgun (WGS) entry which is preliminary data.</text>
</comment>
<dbReference type="CDD" id="cd06530">
    <property type="entry name" value="S26_SPase_I"/>
    <property type="match status" value="1"/>
</dbReference>
<dbReference type="GO" id="GO:0006465">
    <property type="term" value="P:signal peptide processing"/>
    <property type="evidence" value="ECO:0007669"/>
    <property type="project" value="InterPro"/>
</dbReference>
<accession>A0A7W8Y9P7</accession>
<keyword evidence="5 8" id="KW-0645">Protease</keyword>
<dbReference type="PROSITE" id="PS00761">
    <property type="entry name" value="SPASE_I_3"/>
    <property type="match status" value="1"/>
</dbReference>
<dbReference type="PANTHER" id="PTHR43390">
    <property type="entry name" value="SIGNAL PEPTIDASE I"/>
    <property type="match status" value="1"/>
</dbReference>
<dbReference type="PRINTS" id="PR00727">
    <property type="entry name" value="LEADERPTASE"/>
</dbReference>
<dbReference type="RefSeq" id="WP_183640598.1">
    <property type="nucleotide sequence ID" value="NZ_JACHBL010000001.1"/>
</dbReference>
<evidence type="ECO:0000256" key="8">
    <source>
        <dbReference type="RuleBase" id="RU362042"/>
    </source>
</evidence>
<comment type="catalytic activity">
    <reaction evidence="1 8">
        <text>Cleavage of hydrophobic, N-terminal signal or leader sequences from secreted and periplasmic proteins.</text>
        <dbReference type="EC" id="3.4.21.89"/>
    </reaction>
</comment>
<dbReference type="EMBL" id="JACHBL010000001">
    <property type="protein sequence ID" value="MBB5597553.1"/>
    <property type="molecule type" value="Genomic_DNA"/>
</dbReference>
<dbReference type="Proteomes" id="UP000523863">
    <property type="component" value="Unassembled WGS sequence"/>
</dbReference>
<sequence>MASEIVAEHNHEARRSRGFLGALRELALILVVALLLSFLVKTFVFRTFFIPSESMEPTLQVSDHVAVGILGFSPEQLSRGDVVVFRDDRQWLPQLPSQPHTPLTSALQFVGLAPENADQYLVKRVIGLPGDTVSCDGDGGPVLINGQPVEEPYLEAGVLPSTMAFEVTVPEHELWVMGDNRTDSADSRFHRAENGGFIDDSSVVGRAQVIFWPIDRWGAPS</sequence>